<name>A0A923MDC2_9BURK</name>
<feature type="region of interest" description="Disordered" evidence="1">
    <location>
        <begin position="59"/>
        <end position="162"/>
    </location>
</feature>
<feature type="compositionally biased region" description="Low complexity" evidence="1">
    <location>
        <begin position="69"/>
        <end position="80"/>
    </location>
</feature>
<proteinExistence type="predicted"/>
<sequence length="162" mass="17325">MKSHVVITALAMAFAGAAYAVDLPNVPANDNMQQANPKAAKNFRDLADKTKHGAQMAIDKTQRALGGDKPAQAQAQAPDAKAPHAKAHHAKAHHAKAHHAKAHHAKAHHAKAHHAKAHYAKAHHASDTRAMGAPAVNVADTSSSRQQRMDAAYADWQAKQRR</sequence>
<evidence type="ECO:0000313" key="3">
    <source>
        <dbReference type="EMBL" id="MBC5767319.1"/>
    </source>
</evidence>
<feature type="signal peptide" evidence="2">
    <location>
        <begin position="1"/>
        <end position="20"/>
    </location>
</feature>
<keyword evidence="2" id="KW-0732">Signal</keyword>
<feature type="chain" id="PRO_5038123727" evidence="2">
    <location>
        <begin position="21"/>
        <end position="162"/>
    </location>
</feature>
<dbReference type="AlphaFoldDB" id="A0A923MDC2"/>
<reference evidence="3" key="1">
    <citation type="submission" date="2020-08" db="EMBL/GenBank/DDBJ databases">
        <title>Ramlibacter sp. GTP1 16S ribosomal RNA gene genome sequencing and assembly.</title>
        <authorList>
            <person name="Kang M."/>
        </authorList>
    </citation>
    <scope>NUCLEOTIDE SEQUENCE</scope>
    <source>
        <strain evidence="3">GTP1</strain>
    </source>
</reference>
<feature type="compositionally biased region" description="Basic residues" evidence="1">
    <location>
        <begin position="83"/>
        <end position="123"/>
    </location>
</feature>
<evidence type="ECO:0000313" key="4">
    <source>
        <dbReference type="Proteomes" id="UP000596827"/>
    </source>
</evidence>
<keyword evidence="4" id="KW-1185">Reference proteome</keyword>
<comment type="caution">
    <text evidence="3">The sequence shown here is derived from an EMBL/GenBank/DDBJ whole genome shotgun (WGS) entry which is preliminary data.</text>
</comment>
<organism evidence="3 4">
    <name type="scientific">Ramlibacter albus</name>
    <dbReference type="NCBI Taxonomy" id="2079448"/>
    <lineage>
        <taxon>Bacteria</taxon>
        <taxon>Pseudomonadati</taxon>
        <taxon>Pseudomonadota</taxon>
        <taxon>Betaproteobacteria</taxon>
        <taxon>Burkholderiales</taxon>
        <taxon>Comamonadaceae</taxon>
        <taxon>Ramlibacter</taxon>
    </lineage>
</organism>
<dbReference type="RefSeq" id="WP_187083806.1">
    <property type="nucleotide sequence ID" value="NZ_JACORU010000010.1"/>
</dbReference>
<evidence type="ECO:0000256" key="1">
    <source>
        <dbReference type="SAM" id="MobiDB-lite"/>
    </source>
</evidence>
<dbReference type="Proteomes" id="UP000596827">
    <property type="component" value="Unassembled WGS sequence"/>
</dbReference>
<evidence type="ECO:0000256" key="2">
    <source>
        <dbReference type="SAM" id="SignalP"/>
    </source>
</evidence>
<protein>
    <submittedName>
        <fullName evidence="3">Uncharacterized protein</fullName>
    </submittedName>
</protein>
<gene>
    <name evidence="3" type="ORF">H8R02_22820</name>
</gene>
<accession>A0A923MDC2</accession>
<dbReference type="EMBL" id="JACORU010000010">
    <property type="protein sequence ID" value="MBC5767319.1"/>
    <property type="molecule type" value="Genomic_DNA"/>
</dbReference>